<gene>
    <name evidence="1" type="ORF">TNO010_60011</name>
</gene>
<dbReference type="RefSeq" id="WP_172505960.1">
    <property type="nucleotide sequence ID" value="NZ_JAFMUG010000013.1"/>
</dbReference>
<reference evidence="1 2" key="1">
    <citation type="submission" date="2017-11" db="EMBL/GenBank/DDBJ databases">
        <authorList>
            <person name="Duchaud E."/>
        </authorList>
    </citation>
    <scope>NUCLEOTIDE SEQUENCE [LARGE SCALE GENOMIC DNA]</scope>
    <source>
        <strain evidence="1 2">TNO010</strain>
    </source>
</reference>
<sequence length="74" mass="9042">MIALKVFRFTYNENIDIIEKIYKDKVADYMLSHLIDKKNDYKETYQNNLKAWEEFILDLDQNNAEILDNYIFNK</sequence>
<protein>
    <submittedName>
        <fullName evidence="1">Uncharacterized protein</fullName>
    </submittedName>
</protein>
<proteinExistence type="predicted"/>
<evidence type="ECO:0000313" key="1">
    <source>
        <dbReference type="EMBL" id="SOU89902.1"/>
    </source>
</evidence>
<evidence type="ECO:0000313" key="2">
    <source>
        <dbReference type="Proteomes" id="UP000490060"/>
    </source>
</evidence>
<name>A0A2I2MBK1_9FLAO</name>
<dbReference type="GeneID" id="86944187"/>
<dbReference type="Proteomes" id="UP000490060">
    <property type="component" value="Unassembled WGS sequence"/>
</dbReference>
<dbReference type="EMBL" id="OENE01000052">
    <property type="protein sequence ID" value="SOU89902.1"/>
    <property type="molecule type" value="Genomic_DNA"/>
</dbReference>
<accession>A0A2I2MBK1</accession>
<dbReference type="AlphaFoldDB" id="A0A2I2MBK1"/>
<organism evidence="1 2">
    <name type="scientific">Tenacibaculum finnmarkense genomovar ulcerans</name>
    <dbReference type="NCBI Taxonomy" id="2781388"/>
    <lineage>
        <taxon>Bacteria</taxon>
        <taxon>Pseudomonadati</taxon>
        <taxon>Bacteroidota</taxon>
        <taxon>Flavobacteriia</taxon>
        <taxon>Flavobacteriales</taxon>
        <taxon>Flavobacteriaceae</taxon>
        <taxon>Tenacibaculum</taxon>
        <taxon>Tenacibaculum finnmarkense</taxon>
    </lineage>
</organism>